<name>S2W2R9_9ACTN</name>
<evidence type="ECO:0000256" key="2">
    <source>
        <dbReference type="ARBA" id="ARBA00005582"/>
    </source>
</evidence>
<dbReference type="InterPro" id="IPR015797">
    <property type="entry name" value="NUDIX_hydrolase-like_dom_sf"/>
</dbReference>
<comment type="caution">
    <text evidence="7">The sequence shown here is derived from an EMBL/GenBank/DDBJ whole genome shotgun (WGS) entry which is preliminary data.</text>
</comment>
<comment type="cofactor">
    <cofactor evidence="1">
        <name>Mg(2+)</name>
        <dbReference type="ChEBI" id="CHEBI:18420"/>
    </cofactor>
</comment>
<dbReference type="PROSITE" id="PS00893">
    <property type="entry name" value="NUDIX_BOX"/>
    <property type="match status" value="1"/>
</dbReference>
<keyword evidence="4" id="KW-0460">Magnesium</keyword>
<dbReference type="InterPro" id="IPR020476">
    <property type="entry name" value="Nudix_hydrolase"/>
</dbReference>
<dbReference type="PRINTS" id="PR00502">
    <property type="entry name" value="NUDIXFAMILY"/>
</dbReference>
<dbReference type="PANTHER" id="PTHR43046:SF12">
    <property type="entry name" value="GDP-MANNOSE MANNOSYL HYDROLASE"/>
    <property type="match status" value="1"/>
</dbReference>
<evidence type="ECO:0000313" key="8">
    <source>
        <dbReference type="Proteomes" id="UP000014417"/>
    </source>
</evidence>
<dbReference type="HOGENOM" id="CLU_100874_2_0_11"/>
<dbReference type="InterPro" id="IPR000086">
    <property type="entry name" value="NUDIX_hydrolase_dom"/>
</dbReference>
<gene>
    <name evidence="7" type="ORF">HMPREF9306_00108</name>
</gene>
<feature type="domain" description="Nudix hydrolase" evidence="6">
    <location>
        <begin position="10"/>
        <end position="152"/>
    </location>
</feature>
<dbReference type="GO" id="GO:0016787">
    <property type="term" value="F:hydrolase activity"/>
    <property type="evidence" value="ECO:0007669"/>
    <property type="project" value="UniProtKB-KW"/>
</dbReference>
<dbReference type="STRING" id="883161.HMPREF9306_00108"/>
<proteinExistence type="inferred from homology"/>
<dbReference type="Pfam" id="PF00293">
    <property type="entry name" value="NUDIX"/>
    <property type="match status" value="1"/>
</dbReference>
<dbReference type="PANTHER" id="PTHR43046">
    <property type="entry name" value="GDP-MANNOSE MANNOSYL HYDROLASE"/>
    <property type="match status" value="1"/>
</dbReference>
<evidence type="ECO:0000259" key="6">
    <source>
        <dbReference type="PROSITE" id="PS51462"/>
    </source>
</evidence>
<dbReference type="EMBL" id="AGZR01000001">
    <property type="protein sequence ID" value="EPD34073.1"/>
    <property type="molecule type" value="Genomic_DNA"/>
</dbReference>
<keyword evidence="3 5" id="KW-0378">Hydrolase</keyword>
<protein>
    <recommendedName>
        <fullName evidence="6">Nudix hydrolase domain-containing protein</fullName>
    </recommendedName>
</protein>
<dbReference type="Gene3D" id="3.90.79.10">
    <property type="entry name" value="Nucleoside Triphosphate Pyrophosphohydrolase"/>
    <property type="match status" value="1"/>
</dbReference>
<dbReference type="AlphaFoldDB" id="S2W2R9"/>
<dbReference type="PROSITE" id="PS51462">
    <property type="entry name" value="NUDIX"/>
    <property type="match status" value="1"/>
</dbReference>
<organism evidence="7 8">
    <name type="scientific">Propionimicrobium lymphophilum ACS-093-V-SCH5</name>
    <dbReference type="NCBI Taxonomy" id="883161"/>
    <lineage>
        <taxon>Bacteria</taxon>
        <taxon>Bacillati</taxon>
        <taxon>Actinomycetota</taxon>
        <taxon>Actinomycetes</taxon>
        <taxon>Propionibacteriales</taxon>
        <taxon>Propionibacteriaceae</taxon>
        <taxon>Propionimicrobium</taxon>
    </lineage>
</organism>
<evidence type="ECO:0000256" key="5">
    <source>
        <dbReference type="RuleBase" id="RU003476"/>
    </source>
</evidence>
<dbReference type="InterPro" id="IPR020084">
    <property type="entry name" value="NUDIX_hydrolase_CS"/>
</dbReference>
<dbReference type="CDD" id="cd04685">
    <property type="entry name" value="NUDIX_Hydrolase"/>
    <property type="match status" value="1"/>
</dbReference>
<dbReference type="Proteomes" id="UP000014417">
    <property type="component" value="Unassembled WGS sequence"/>
</dbReference>
<reference evidence="7 8" key="1">
    <citation type="submission" date="2013-04" db="EMBL/GenBank/DDBJ databases">
        <title>The Genome Sequence of Propionimicrobium lymphophilum ACS-093-V-SCH5.</title>
        <authorList>
            <consortium name="The Broad Institute Genomics Platform"/>
            <person name="Earl A."/>
            <person name="Ward D."/>
            <person name="Feldgarden M."/>
            <person name="Gevers D."/>
            <person name="Saerens B."/>
            <person name="Vaneechoutte M."/>
            <person name="Walker B."/>
            <person name="Young S."/>
            <person name="Zeng Q."/>
            <person name="Gargeya S."/>
            <person name="Fitzgerald M."/>
            <person name="Haas B."/>
            <person name="Abouelleil A."/>
            <person name="Allen A.W."/>
            <person name="Alvarado L."/>
            <person name="Arachchi H.M."/>
            <person name="Berlin A.M."/>
            <person name="Chapman S.B."/>
            <person name="Gainer-Dewar J."/>
            <person name="Goldberg J."/>
            <person name="Griggs A."/>
            <person name="Gujja S."/>
            <person name="Hansen M."/>
            <person name="Howarth C."/>
            <person name="Imamovic A."/>
            <person name="Ireland A."/>
            <person name="Larimer J."/>
            <person name="McCowan C."/>
            <person name="Murphy C."/>
            <person name="Pearson M."/>
            <person name="Poon T.W."/>
            <person name="Priest M."/>
            <person name="Roberts A."/>
            <person name="Saif S."/>
            <person name="Shea T."/>
            <person name="Sisk P."/>
            <person name="Sykes S."/>
            <person name="Wortman J."/>
            <person name="Nusbaum C."/>
            <person name="Birren B."/>
        </authorList>
    </citation>
    <scope>NUCLEOTIDE SEQUENCE [LARGE SCALE GENOMIC DNA]</scope>
    <source>
        <strain evidence="7 8">ACS-093-V-SCH5</strain>
    </source>
</reference>
<comment type="similarity">
    <text evidence="2 5">Belongs to the Nudix hydrolase family.</text>
</comment>
<dbReference type="SUPFAM" id="SSF55811">
    <property type="entry name" value="Nudix"/>
    <property type="match status" value="1"/>
</dbReference>
<accession>S2W2R9</accession>
<evidence type="ECO:0000256" key="3">
    <source>
        <dbReference type="ARBA" id="ARBA00022801"/>
    </source>
</evidence>
<evidence type="ECO:0000313" key="7">
    <source>
        <dbReference type="EMBL" id="EPD34073.1"/>
    </source>
</evidence>
<keyword evidence="8" id="KW-1185">Reference proteome</keyword>
<sequence>MVEPSLRPIKRRKAARVLVVAEGTVLLESDSDPGIPGSGWYVTPGGGIDEGEDAVTAAVREMKEETGLDVEPGQLLGPIARRLVKHGYSDRILIQEEFFYRLDLEAKFTPSDAGFTADEKESVKGFAWLSPDEIARNEVWPARLLELFDADPSTDDVLDLGEEEESTIPV</sequence>
<evidence type="ECO:0000256" key="1">
    <source>
        <dbReference type="ARBA" id="ARBA00001946"/>
    </source>
</evidence>
<evidence type="ECO:0000256" key="4">
    <source>
        <dbReference type="ARBA" id="ARBA00022842"/>
    </source>
</evidence>